<proteinExistence type="predicted"/>
<organism evidence="1">
    <name type="scientific">hydrothermal vent metagenome</name>
    <dbReference type="NCBI Taxonomy" id="652676"/>
    <lineage>
        <taxon>unclassified sequences</taxon>
        <taxon>metagenomes</taxon>
        <taxon>ecological metagenomes</taxon>
    </lineage>
</organism>
<gene>
    <name evidence="1" type="ORF">MNBD_PLANCTO02-2873</name>
</gene>
<dbReference type="AlphaFoldDB" id="A0A3B1DYY2"/>
<evidence type="ECO:0000313" key="1">
    <source>
        <dbReference type="EMBL" id="VAX42463.1"/>
    </source>
</evidence>
<sequence length="101" mass="11791">MVDPQKEGEYHQDQRMRTAPKTGYVKELVFGSKQKYQKGSVYFKINGKYGKFKITEHNISYYGKYANCSLRIQMQPDGSRNLEIPDWFVISPYLNYKPPAG</sequence>
<protein>
    <submittedName>
        <fullName evidence="1">Uncharacterized protein</fullName>
    </submittedName>
</protein>
<accession>A0A3B1DYY2</accession>
<dbReference type="EMBL" id="UOGL01000657">
    <property type="protein sequence ID" value="VAX42463.1"/>
    <property type="molecule type" value="Genomic_DNA"/>
</dbReference>
<name>A0A3B1DYY2_9ZZZZ</name>
<reference evidence="1" key="1">
    <citation type="submission" date="2018-06" db="EMBL/GenBank/DDBJ databases">
        <authorList>
            <person name="Zhirakovskaya E."/>
        </authorList>
    </citation>
    <scope>NUCLEOTIDE SEQUENCE</scope>
</reference>